<proteinExistence type="predicted"/>
<name>A0AAD7ANX2_9AGAR</name>
<dbReference type="GO" id="GO:0004497">
    <property type="term" value="F:monooxygenase activity"/>
    <property type="evidence" value="ECO:0007669"/>
    <property type="project" value="InterPro"/>
</dbReference>
<organism evidence="1 2">
    <name type="scientific">Mycena albidolilacea</name>
    <dbReference type="NCBI Taxonomy" id="1033008"/>
    <lineage>
        <taxon>Eukaryota</taxon>
        <taxon>Fungi</taxon>
        <taxon>Dikarya</taxon>
        <taxon>Basidiomycota</taxon>
        <taxon>Agaricomycotina</taxon>
        <taxon>Agaricomycetes</taxon>
        <taxon>Agaricomycetidae</taxon>
        <taxon>Agaricales</taxon>
        <taxon>Marasmiineae</taxon>
        <taxon>Mycenaceae</taxon>
        <taxon>Mycena</taxon>
    </lineage>
</organism>
<dbReference type="Gene3D" id="1.10.630.10">
    <property type="entry name" value="Cytochrome P450"/>
    <property type="match status" value="1"/>
</dbReference>
<dbReference type="GO" id="GO:0016705">
    <property type="term" value="F:oxidoreductase activity, acting on paired donors, with incorporation or reduction of molecular oxygen"/>
    <property type="evidence" value="ECO:0007669"/>
    <property type="project" value="InterPro"/>
</dbReference>
<reference evidence="1" key="1">
    <citation type="submission" date="2023-03" db="EMBL/GenBank/DDBJ databases">
        <title>Massive genome expansion in bonnet fungi (Mycena s.s.) driven by repeated elements and novel gene families across ecological guilds.</title>
        <authorList>
            <consortium name="Lawrence Berkeley National Laboratory"/>
            <person name="Harder C.B."/>
            <person name="Miyauchi S."/>
            <person name="Viragh M."/>
            <person name="Kuo A."/>
            <person name="Thoen E."/>
            <person name="Andreopoulos B."/>
            <person name="Lu D."/>
            <person name="Skrede I."/>
            <person name="Drula E."/>
            <person name="Henrissat B."/>
            <person name="Morin E."/>
            <person name="Kohler A."/>
            <person name="Barry K."/>
            <person name="LaButti K."/>
            <person name="Morin E."/>
            <person name="Salamov A."/>
            <person name="Lipzen A."/>
            <person name="Mereny Z."/>
            <person name="Hegedus B."/>
            <person name="Baldrian P."/>
            <person name="Stursova M."/>
            <person name="Weitz H."/>
            <person name="Taylor A."/>
            <person name="Grigoriev I.V."/>
            <person name="Nagy L.G."/>
            <person name="Martin F."/>
            <person name="Kauserud H."/>
        </authorList>
    </citation>
    <scope>NUCLEOTIDE SEQUENCE</scope>
    <source>
        <strain evidence="1">CBHHK002</strain>
    </source>
</reference>
<sequence>MFMLLKALSGASITTRQLAQSDTPTLHQEWVERYGRTLKYDHFFRLSRLYTMNTKALNHILTNNNVYQRPPHWCYLLSLIVRPGIFVTEEDVHRRQLRNIWAEAAANGPVRLDAVSGLNRATLDIIGLAGFNYTFNSLNAERPAELATAFTAVMPLLRGAAEAVVLDVYRPAVHDVTVPLRNCNIEGQDWVRGSAGQHELSKPSVVDQMRGASTVPQSSNAQYWHLSGKAVVWVDDFTEKRLSGHVMDSTGVQYPSRVQQARDHAGLNAH</sequence>
<dbReference type="Proteomes" id="UP001218218">
    <property type="component" value="Unassembled WGS sequence"/>
</dbReference>
<dbReference type="EMBL" id="JARIHO010000004">
    <property type="protein sequence ID" value="KAJ7363049.1"/>
    <property type="molecule type" value="Genomic_DNA"/>
</dbReference>
<accession>A0AAD7ANX2</accession>
<evidence type="ECO:0000313" key="1">
    <source>
        <dbReference type="EMBL" id="KAJ7363049.1"/>
    </source>
</evidence>
<dbReference type="SUPFAM" id="SSF48264">
    <property type="entry name" value="Cytochrome P450"/>
    <property type="match status" value="1"/>
</dbReference>
<keyword evidence="2" id="KW-1185">Reference proteome</keyword>
<comment type="caution">
    <text evidence="1">The sequence shown here is derived from an EMBL/GenBank/DDBJ whole genome shotgun (WGS) entry which is preliminary data.</text>
</comment>
<gene>
    <name evidence="1" type="ORF">DFH08DRAFT_800042</name>
</gene>
<protein>
    <submittedName>
        <fullName evidence="1">Uncharacterized protein</fullName>
    </submittedName>
</protein>
<dbReference type="GO" id="GO:0005506">
    <property type="term" value="F:iron ion binding"/>
    <property type="evidence" value="ECO:0007669"/>
    <property type="project" value="InterPro"/>
</dbReference>
<dbReference type="AlphaFoldDB" id="A0AAD7ANX2"/>
<dbReference type="GO" id="GO:0020037">
    <property type="term" value="F:heme binding"/>
    <property type="evidence" value="ECO:0007669"/>
    <property type="project" value="InterPro"/>
</dbReference>
<evidence type="ECO:0000313" key="2">
    <source>
        <dbReference type="Proteomes" id="UP001218218"/>
    </source>
</evidence>
<dbReference type="InterPro" id="IPR036396">
    <property type="entry name" value="Cyt_P450_sf"/>
</dbReference>